<comment type="caution">
    <text evidence="2">The sequence shown here is derived from an EMBL/GenBank/DDBJ whole genome shotgun (WGS) entry which is preliminary data.</text>
</comment>
<dbReference type="Proteomes" id="UP001165427">
    <property type="component" value="Unassembled WGS sequence"/>
</dbReference>
<organism evidence="2 3">
    <name type="scientific">Desulfatitalea alkaliphila</name>
    <dbReference type="NCBI Taxonomy" id="2929485"/>
    <lineage>
        <taxon>Bacteria</taxon>
        <taxon>Pseudomonadati</taxon>
        <taxon>Thermodesulfobacteriota</taxon>
        <taxon>Desulfobacteria</taxon>
        <taxon>Desulfobacterales</taxon>
        <taxon>Desulfosarcinaceae</taxon>
        <taxon>Desulfatitalea</taxon>
    </lineage>
</organism>
<gene>
    <name evidence="2" type="ORF">MRX98_04030</name>
</gene>
<dbReference type="GO" id="GO:0003677">
    <property type="term" value="F:DNA binding"/>
    <property type="evidence" value="ECO:0007669"/>
    <property type="project" value="UniProtKB-KW"/>
</dbReference>
<keyword evidence="1" id="KW-0732">Signal</keyword>
<dbReference type="Gene3D" id="2.40.50.200">
    <property type="entry name" value="Bacterial OB-fold"/>
    <property type="match status" value="1"/>
</dbReference>
<dbReference type="AlphaFoldDB" id="A0AA41R169"/>
<evidence type="ECO:0000256" key="1">
    <source>
        <dbReference type="SAM" id="SignalP"/>
    </source>
</evidence>
<accession>A0AA41R169</accession>
<evidence type="ECO:0000313" key="3">
    <source>
        <dbReference type="Proteomes" id="UP001165427"/>
    </source>
</evidence>
<feature type="signal peptide" evidence="1">
    <location>
        <begin position="1"/>
        <end position="23"/>
    </location>
</feature>
<evidence type="ECO:0000313" key="2">
    <source>
        <dbReference type="EMBL" id="MCJ8499731.1"/>
    </source>
</evidence>
<dbReference type="EMBL" id="JALJRB010000003">
    <property type="protein sequence ID" value="MCJ8499731.1"/>
    <property type="molecule type" value="Genomic_DNA"/>
</dbReference>
<keyword evidence="3" id="KW-1185">Reference proteome</keyword>
<dbReference type="SUPFAM" id="SSF101756">
    <property type="entry name" value="Hypothetical protein YgiW"/>
    <property type="match status" value="1"/>
</dbReference>
<proteinExistence type="predicted"/>
<dbReference type="PROSITE" id="PS51257">
    <property type="entry name" value="PROKAR_LIPOPROTEIN"/>
    <property type="match status" value="1"/>
</dbReference>
<reference evidence="2" key="1">
    <citation type="submission" date="2022-04" db="EMBL/GenBank/DDBJ databases">
        <title>Desulfatitalea alkaliphila sp. nov., a novel anaerobic sulfate-reducing bacterium isolated from terrestrial mud volcano, Taman Peninsula, Russia.</title>
        <authorList>
            <person name="Khomyakova M.A."/>
            <person name="Merkel A.Y."/>
            <person name="Slobodkin A.I."/>
        </authorList>
    </citation>
    <scope>NUCLEOTIDE SEQUENCE</scope>
    <source>
        <strain evidence="2">M08but</strain>
    </source>
</reference>
<dbReference type="InterPro" id="IPR036700">
    <property type="entry name" value="BOBF_sf"/>
</dbReference>
<dbReference type="RefSeq" id="WP_246903203.1">
    <property type="nucleotide sequence ID" value="NZ_JALJRB010000003.1"/>
</dbReference>
<protein>
    <submittedName>
        <fullName evidence="2">DNA-binding protein</fullName>
    </submittedName>
</protein>
<feature type="chain" id="PRO_5041260373" evidence="1">
    <location>
        <begin position="24"/>
        <end position="124"/>
    </location>
</feature>
<keyword evidence="2" id="KW-0238">DNA-binding</keyword>
<name>A0AA41R169_9BACT</name>
<sequence length="124" mass="13423">MKTKLRATFLFLSAITLSLSLYACGEKSYGSGLDPKAETKTVSEIFTQADLQGRKVTIEGRIHAQCPTNGCWFVLQDGTGQIYVDLSRNGFELPPMQGRAIAATGVVSTFRGTKMMVAEGVVLK</sequence>